<evidence type="ECO:0000256" key="6">
    <source>
        <dbReference type="ARBA" id="ARBA00023295"/>
    </source>
</evidence>
<keyword evidence="11" id="KW-1185">Reference proteome</keyword>
<organism evidence="10 11">
    <name type="scientific">Acetitomaculum ruminis DSM 5522</name>
    <dbReference type="NCBI Taxonomy" id="1120918"/>
    <lineage>
        <taxon>Bacteria</taxon>
        <taxon>Bacillati</taxon>
        <taxon>Bacillota</taxon>
        <taxon>Clostridia</taxon>
        <taxon>Lachnospirales</taxon>
        <taxon>Lachnospiraceae</taxon>
        <taxon>Acetitomaculum</taxon>
    </lineage>
</organism>
<proteinExistence type="inferred from homology"/>
<dbReference type="RefSeq" id="WP_092871333.1">
    <property type="nucleotide sequence ID" value="NZ_FOJY01000006.1"/>
</dbReference>
<dbReference type="EC" id="3.2.1.4" evidence="2"/>
<keyword evidence="4" id="KW-0136">Cellulose degradation</keyword>
<keyword evidence="6 8" id="KW-0326">Glycosidase</keyword>
<evidence type="ECO:0000256" key="7">
    <source>
        <dbReference type="ARBA" id="ARBA00023326"/>
    </source>
</evidence>
<evidence type="ECO:0000256" key="3">
    <source>
        <dbReference type="ARBA" id="ARBA00022801"/>
    </source>
</evidence>
<evidence type="ECO:0000256" key="4">
    <source>
        <dbReference type="ARBA" id="ARBA00023001"/>
    </source>
</evidence>
<dbReference type="InterPro" id="IPR017853">
    <property type="entry name" value="GH"/>
</dbReference>
<dbReference type="InterPro" id="IPR018087">
    <property type="entry name" value="Glyco_hydro_5_CS"/>
</dbReference>
<dbReference type="PANTHER" id="PTHR34142:SF1">
    <property type="entry name" value="GLYCOSIDE HYDROLASE FAMILY 5 DOMAIN-CONTAINING PROTEIN"/>
    <property type="match status" value="1"/>
</dbReference>
<dbReference type="OrthoDB" id="154460at2"/>
<comment type="similarity">
    <text evidence="8">Belongs to the glycosyl hydrolase 5 (cellulase A) family.</text>
</comment>
<evidence type="ECO:0000256" key="8">
    <source>
        <dbReference type="RuleBase" id="RU361153"/>
    </source>
</evidence>
<reference evidence="10 11" key="1">
    <citation type="submission" date="2016-10" db="EMBL/GenBank/DDBJ databases">
        <authorList>
            <person name="de Groot N.N."/>
        </authorList>
    </citation>
    <scope>NUCLEOTIDE SEQUENCE [LARGE SCALE GENOMIC DNA]</scope>
    <source>
        <strain evidence="10 11">DSM 5522</strain>
    </source>
</reference>
<gene>
    <name evidence="10" type="ORF">SAMN05216249_1062</name>
</gene>
<dbReference type="Gene3D" id="3.20.20.80">
    <property type="entry name" value="Glycosidases"/>
    <property type="match status" value="1"/>
</dbReference>
<dbReference type="Proteomes" id="UP000198838">
    <property type="component" value="Unassembled WGS sequence"/>
</dbReference>
<evidence type="ECO:0000259" key="9">
    <source>
        <dbReference type="Pfam" id="PF00150"/>
    </source>
</evidence>
<feature type="domain" description="Glycoside hydrolase family 5" evidence="9">
    <location>
        <begin position="50"/>
        <end position="299"/>
    </location>
</feature>
<comment type="catalytic activity">
    <reaction evidence="1">
        <text>Endohydrolysis of (1-&gt;4)-beta-D-glucosidic linkages in cellulose, lichenin and cereal beta-D-glucans.</text>
        <dbReference type="EC" id="3.2.1.4"/>
    </reaction>
</comment>
<dbReference type="GO" id="GO:0008810">
    <property type="term" value="F:cellulase activity"/>
    <property type="evidence" value="ECO:0007669"/>
    <property type="project" value="UniProtKB-EC"/>
</dbReference>
<dbReference type="STRING" id="1120918.SAMN05216249_1062"/>
<dbReference type="PANTHER" id="PTHR34142">
    <property type="entry name" value="ENDO-BETA-1,4-GLUCANASE A"/>
    <property type="match status" value="1"/>
</dbReference>
<dbReference type="SUPFAM" id="SSF51445">
    <property type="entry name" value="(Trans)glycosidases"/>
    <property type="match status" value="1"/>
</dbReference>
<dbReference type="InterPro" id="IPR001547">
    <property type="entry name" value="Glyco_hydro_5"/>
</dbReference>
<dbReference type="GO" id="GO:0030245">
    <property type="term" value="P:cellulose catabolic process"/>
    <property type="evidence" value="ECO:0007669"/>
    <property type="project" value="UniProtKB-KW"/>
</dbReference>
<keyword evidence="3 8" id="KW-0378">Hydrolase</keyword>
<dbReference type="AlphaFoldDB" id="A0A1I0X6X0"/>
<keyword evidence="7" id="KW-0624">Polysaccharide degradation</keyword>
<sequence length="335" mass="38153">MKFVKKIIFTLFFLFILNIAVNLFPVRDLGVLKVEAATNMTLKLKGRQLVNYKGNAVVLRGVSSHGLAWYPEFINKNAFKTLKKDWKVNLIRLALYTSEYGGYVTGTDKTKLEKLIDKAVKATKSLNMYCIIDWHILTDGNPLTYKSQAISFFKKMAKKYKGYKNVLYEICNEPNGVSWSQVKKYADSVIPAIRKYDKNSIIIVGTPTWSQDVDVVAKNPVKSKKNVMYSLHFYAKTHTDWNREKLITAMKNNTPVFVTEFSICDASGNGEIDYNSAAKWKKLIKKYKLSYAGWSLSNKAETSALIKSSCKKYSGWTSKDLTAAGRWLRKMTLGK</sequence>
<dbReference type="Pfam" id="PF00150">
    <property type="entry name" value="Cellulase"/>
    <property type="match status" value="1"/>
</dbReference>
<dbReference type="PROSITE" id="PS00659">
    <property type="entry name" value="GLYCOSYL_HYDROL_F5"/>
    <property type="match status" value="1"/>
</dbReference>
<protein>
    <recommendedName>
        <fullName evidence="2">cellulase</fullName>
        <ecNumber evidence="2">3.2.1.4</ecNumber>
    </recommendedName>
</protein>
<accession>A0A1I0X6X0</accession>
<name>A0A1I0X6X0_9FIRM</name>
<dbReference type="EMBL" id="FOJY01000006">
    <property type="protein sequence ID" value="SFA96802.1"/>
    <property type="molecule type" value="Genomic_DNA"/>
</dbReference>
<evidence type="ECO:0000313" key="11">
    <source>
        <dbReference type="Proteomes" id="UP000198838"/>
    </source>
</evidence>
<keyword evidence="5" id="KW-0119">Carbohydrate metabolism</keyword>
<evidence type="ECO:0000256" key="1">
    <source>
        <dbReference type="ARBA" id="ARBA00000966"/>
    </source>
</evidence>
<evidence type="ECO:0000313" key="10">
    <source>
        <dbReference type="EMBL" id="SFA96802.1"/>
    </source>
</evidence>
<evidence type="ECO:0000256" key="2">
    <source>
        <dbReference type="ARBA" id="ARBA00012601"/>
    </source>
</evidence>
<evidence type="ECO:0000256" key="5">
    <source>
        <dbReference type="ARBA" id="ARBA00023277"/>
    </source>
</evidence>